<organism evidence="1 2">
    <name type="scientific">candidate division MSBL1 archaeon SCGC-AAA382M17</name>
    <dbReference type="NCBI Taxonomy" id="1698284"/>
    <lineage>
        <taxon>Archaea</taxon>
        <taxon>Methanobacteriati</taxon>
        <taxon>Methanobacteriota</taxon>
        <taxon>candidate division MSBL1</taxon>
    </lineage>
</organism>
<protein>
    <recommendedName>
        <fullName evidence="3">DUF177 domain-containing protein</fullName>
    </recommendedName>
</protein>
<accession>A0ABR5TJL8</accession>
<name>A0ABR5TJL8_9EURY</name>
<sequence length="125" mass="14861">MGYLKKYRINFRDLEIGTHNFTFEIEDRFFANFEKSEIQEGTLEARVELTKEERLITIGIVIDGEVNIMCDRCLDYFMYPIHFKGILYVKPEEEVPEDNDEVIKIALDDSFVNLSQYFYESIHLT</sequence>
<gene>
    <name evidence="1" type="ORF">AKJ55_01040</name>
</gene>
<feature type="non-terminal residue" evidence="1">
    <location>
        <position position="125"/>
    </location>
</feature>
<dbReference type="Proteomes" id="UP000070633">
    <property type="component" value="Unassembled WGS sequence"/>
</dbReference>
<keyword evidence="2" id="KW-1185">Reference proteome</keyword>
<comment type="caution">
    <text evidence="1">The sequence shown here is derived from an EMBL/GenBank/DDBJ whole genome shotgun (WGS) entry which is preliminary data.</text>
</comment>
<evidence type="ECO:0000313" key="1">
    <source>
        <dbReference type="EMBL" id="KXB08414.1"/>
    </source>
</evidence>
<evidence type="ECO:0000313" key="2">
    <source>
        <dbReference type="Proteomes" id="UP000070633"/>
    </source>
</evidence>
<evidence type="ECO:0008006" key="3">
    <source>
        <dbReference type="Google" id="ProtNLM"/>
    </source>
</evidence>
<dbReference type="EMBL" id="LHYI01000019">
    <property type="protein sequence ID" value="KXB08414.1"/>
    <property type="molecule type" value="Genomic_DNA"/>
</dbReference>
<proteinExistence type="predicted"/>
<reference evidence="1 2" key="1">
    <citation type="journal article" date="2016" name="Sci. Rep.">
        <title>Metabolic traits of an uncultured archaeal lineage -MSBL1- from brine pools of the Red Sea.</title>
        <authorList>
            <person name="Mwirichia R."/>
            <person name="Alam I."/>
            <person name="Rashid M."/>
            <person name="Vinu M."/>
            <person name="Ba-Alawi W."/>
            <person name="Anthony Kamau A."/>
            <person name="Kamanda Ngugi D."/>
            <person name="Goker M."/>
            <person name="Klenk H.P."/>
            <person name="Bajic V."/>
            <person name="Stingl U."/>
        </authorList>
    </citation>
    <scope>NUCLEOTIDE SEQUENCE [LARGE SCALE GENOMIC DNA]</scope>
    <source>
        <strain evidence="1">SCGC-AAA382M17</strain>
    </source>
</reference>